<proteinExistence type="predicted"/>
<dbReference type="Proteomes" id="UP000483004">
    <property type="component" value="Unassembled WGS sequence"/>
</dbReference>
<dbReference type="RefSeq" id="WP_151544866.1">
    <property type="nucleotide sequence ID" value="NZ_WBMR01000165.1"/>
</dbReference>
<evidence type="ECO:0000313" key="3">
    <source>
        <dbReference type="Proteomes" id="UP000483004"/>
    </source>
</evidence>
<comment type="caution">
    <text evidence="2">The sequence shown here is derived from an EMBL/GenBank/DDBJ whole genome shotgun (WGS) entry which is preliminary data.</text>
</comment>
<sequence length="168" mass="18397">MQTFLPYPDFAATARVLDPRRLGKQRVEALQVFRALTVPGYGWQRHPAVLMWTGYEEAVVRYGLEICARWRALGRADTCAAAMTAELAAGGGPARARDQAALARADQLPPWLGEPAFHLSHRSALVRKDPAHYGPLFPDVPDDLPYVWPRSDRGRTGRPGGHSGADAG</sequence>
<dbReference type="AlphaFoldDB" id="A0A6L3VME2"/>
<evidence type="ECO:0000256" key="1">
    <source>
        <dbReference type="SAM" id="MobiDB-lite"/>
    </source>
</evidence>
<accession>A0A6L3VME2</accession>
<name>A0A6L3VME2_9ACTN</name>
<evidence type="ECO:0000313" key="2">
    <source>
        <dbReference type="EMBL" id="KAB2369562.1"/>
    </source>
</evidence>
<dbReference type="OrthoDB" id="5513015at2"/>
<keyword evidence="3" id="KW-1185">Reference proteome</keyword>
<dbReference type="NCBIfam" id="NF038085">
    <property type="entry name" value="MSMEG_6728_fam"/>
    <property type="match status" value="1"/>
</dbReference>
<feature type="region of interest" description="Disordered" evidence="1">
    <location>
        <begin position="148"/>
        <end position="168"/>
    </location>
</feature>
<dbReference type="Pfam" id="PF03013">
    <property type="entry name" value="Pyr_excise"/>
    <property type="match status" value="1"/>
</dbReference>
<dbReference type="InterPro" id="IPR004260">
    <property type="entry name" value="Pyr-dimer_DNA_glycosylase"/>
</dbReference>
<reference evidence="2 3" key="1">
    <citation type="submission" date="2019-09" db="EMBL/GenBank/DDBJ databases">
        <title>Actinomadura physcomitrii sp. nov., a novel actinomycete isolated from moss [Physcomitrium sphaericum (Ludw) Fuernr].</title>
        <authorList>
            <person name="Liu C."/>
            <person name="Zhuang X."/>
        </authorList>
    </citation>
    <scope>NUCLEOTIDE SEQUENCE [LARGE SCALE GENOMIC DNA]</scope>
    <source>
        <strain evidence="2 3">CYP1-1B</strain>
    </source>
</reference>
<organism evidence="2 3">
    <name type="scientific">Actinomadura montaniterrae</name>
    <dbReference type="NCBI Taxonomy" id="1803903"/>
    <lineage>
        <taxon>Bacteria</taxon>
        <taxon>Bacillati</taxon>
        <taxon>Actinomycetota</taxon>
        <taxon>Actinomycetes</taxon>
        <taxon>Streptosporangiales</taxon>
        <taxon>Thermomonosporaceae</taxon>
        <taxon>Actinomadura</taxon>
    </lineage>
</organism>
<protein>
    <submittedName>
        <fullName evidence="2">Cytoplasmic protein</fullName>
    </submittedName>
</protein>
<gene>
    <name evidence="2" type="ORF">F9B16_36920</name>
</gene>
<dbReference type="EMBL" id="WBMR01000165">
    <property type="protein sequence ID" value="KAB2369562.1"/>
    <property type="molecule type" value="Genomic_DNA"/>
</dbReference>
<feature type="compositionally biased region" description="Gly residues" evidence="1">
    <location>
        <begin position="157"/>
        <end position="168"/>
    </location>
</feature>